<dbReference type="WBParaSite" id="ES5_v2.g9997.t1">
    <property type="protein sequence ID" value="ES5_v2.g9997.t1"/>
    <property type="gene ID" value="ES5_v2.g9997"/>
</dbReference>
<sequence>MAEEGHHVVVDQQKAFLEALQNVKKVPYQNAWKLLQAAQENQPHPSVAFEREILKPDQIATNRYKSVPCNDYHRVTINGSYIHANYIKNAAGKNVMIATQGPLESTLYDFWKMVIQERSPIIVMLCEVIEDKFDVEKQEMIATQKSFGYWPTEITTPIQAKHLDIFAERIQEIVFIIGTKREKIILSELKIVDRRTKKIIHKIDHFQYLNWKDQSVPETTDPIMHLYKHYILPAMKKKGGGPIIVHCSAGIGRTGVFVGALFCLDLFLHRQLVSMPRAITMLRRQRGKAIQGIAQYTYLHLLLFELIENATGKSLTDLKKKFELILLKCKPKD</sequence>
<evidence type="ECO:0000313" key="1">
    <source>
        <dbReference type="Proteomes" id="UP000887579"/>
    </source>
</evidence>
<organism evidence="1 2">
    <name type="scientific">Panagrolaimus sp. ES5</name>
    <dbReference type="NCBI Taxonomy" id="591445"/>
    <lineage>
        <taxon>Eukaryota</taxon>
        <taxon>Metazoa</taxon>
        <taxon>Ecdysozoa</taxon>
        <taxon>Nematoda</taxon>
        <taxon>Chromadorea</taxon>
        <taxon>Rhabditida</taxon>
        <taxon>Tylenchina</taxon>
        <taxon>Panagrolaimomorpha</taxon>
        <taxon>Panagrolaimoidea</taxon>
        <taxon>Panagrolaimidae</taxon>
        <taxon>Panagrolaimus</taxon>
    </lineage>
</organism>
<protein>
    <submittedName>
        <fullName evidence="2">Protein tyrosine phosphatase</fullName>
    </submittedName>
</protein>
<evidence type="ECO:0000313" key="2">
    <source>
        <dbReference type="WBParaSite" id="ES5_v2.g9997.t1"/>
    </source>
</evidence>
<dbReference type="Proteomes" id="UP000887579">
    <property type="component" value="Unplaced"/>
</dbReference>
<name>A0AC34GYA4_9BILA</name>
<accession>A0AC34GYA4</accession>
<proteinExistence type="predicted"/>
<reference evidence="2" key="1">
    <citation type="submission" date="2022-11" db="UniProtKB">
        <authorList>
            <consortium name="WormBaseParasite"/>
        </authorList>
    </citation>
    <scope>IDENTIFICATION</scope>
</reference>